<evidence type="ECO:0000256" key="5">
    <source>
        <dbReference type="ARBA" id="ARBA00022723"/>
    </source>
</evidence>
<dbReference type="FunFam" id="3.30.2010.30:FF:000001">
    <property type="entry name" value="Leukotriene A(4) hydrolase"/>
    <property type="match status" value="1"/>
</dbReference>
<dbReference type="PANTHER" id="PTHR45726:SF3">
    <property type="entry name" value="LEUKOTRIENE A-4 HYDROLASE"/>
    <property type="match status" value="1"/>
</dbReference>
<evidence type="ECO:0000256" key="4">
    <source>
        <dbReference type="ARBA" id="ARBA00022670"/>
    </source>
</evidence>
<evidence type="ECO:0000256" key="10">
    <source>
        <dbReference type="PIRSR" id="PIRSR634015-2"/>
    </source>
</evidence>
<evidence type="ECO:0000313" key="14">
    <source>
        <dbReference type="Proteomes" id="UP000009168"/>
    </source>
</evidence>
<dbReference type="InterPro" id="IPR034015">
    <property type="entry name" value="M1_LTA4H"/>
</dbReference>
<dbReference type="InterPro" id="IPR015211">
    <property type="entry name" value="Peptidase_M1_C"/>
</dbReference>
<dbReference type="RefSeq" id="XP_001022907.2">
    <property type="nucleotide sequence ID" value="XM_001022907.3"/>
</dbReference>
<feature type="binding site" evidence="10">
    <location>
        <begin position="147"/>
        <end position="149"/>
    </location>
    <ligand>
        <name>a peptide</name>
        <dbReference type="ChEBI" id="CHEBI:60466"/>
    </ligand>
</feature>
<sequence>MDSTLQKPPTQFNKSDISSLANIDSVVCTHHDINLTIEFDNKRLSGSITYHLKVLQNTSEVDLDIRNIHVSRAVLDNTELSFKVVQYEKITHTLGDQLKIQLTTPLEAGKTAQLTVEFYTLESKESALNWLLPSQTQGKQHPYLFTQCEPIWNRTIFPCQDTPAIKSTFTAHLTVPKAFKAYASGRLVGQKETSETNVMTFQQDIPIPSYLFAVVAGNLVEKKISDRTSVIAEPEVIDKCVKELEDMEVQLKALEDFITPYDWKEYKVVVLPPSFPYGGMENPLLTFASPSIIVGDKSSTDVIIHEMAHSWSGNLFSCKNWNSFWLNEGWTVYFECEIVRRLHGEEAYKTKFTLLNNDLTNCIDGIGLDHSYTTLNPQIGYDNPDDAFSTVPYVRGAQLLTHIQDVVGNEAFQKFTKSFVNTYKQNLIKNFIKRNLIYLLIKIRFKSLDTAEFLQFFKDHFGNEIYEKIDWESWINKVGYPPHPFNLKSESVSKTKQAAQEFLDNNTVCKKTWDSFTVEQKIIFLQEINNKDKLTLEKVQLLEKTLELNTVLNPEIYTKWFVAALSVKYAPVVPLVQKHLSQHGRMKFVRGIYKSLYQYDPKIAVDTFLANQSLYYGITYTLTKADLKI</sequence>
<evidence type="ECO:0000256" key="2">
    <source>
        <dbReference type="ARBA" id="ARBA00010136"/>
    </source>
</evidence>
<keyword evidence="7 11" id="KW-0862">Zinc</keyword>
<dbReference type="KEGG" id="tet:TTHERM_00579060"/>
<dbReference type="Pfam" id="PF09127">
    <property type="entry name" value="Leuk-A4-hydro_C"/>
    <property type="match status" value="1"/>
</dbReference>
<dbReference type="EMBL" id="GG662527">
    <property type="protein sequence ID" value="EAS02662.2"/>
    <property type="molecule type" value="Genomic_DNA"/>
</dbReference>
<feature type="domain" description="Peptidase M1 leukotriene A4 hydrolase/aminopeptidase C-terminal" evidence="12">
    <location>
        <begin position="491"/>
        <end position="627"/>
    </location>
</feature>
<keyword evidence="14" id="KW-1185">Reference proteome</keyword>
<dbReference type="PRINTS" id="PR00756">
    <property type="entry name" value="ALADIPTASE"/>
</dbReference>
<dbReference type="InterPro" id="IPR049980">
    <property type="entry name" value="LTA4H_cat"/>
</dbReference>
<keyword evidence="5 11" id="KW-0479">Metal-binding</keyword>
<dbReference type="eggNOG" id="KOG1047">
    <property type="taxonomic scope" value="Eukaryota"/>
</dbReference>
<feature type="binding site" evidence="10">
    <location>
        <begin position="276"/>
        <end position="281"/>
    </location>
    <ligand>
        <name>a peptide</name>
        <dbReference type="ChEBI" id="CHEBI:60466"/>
    </ligand>
</feature>
<feature type="active site" description="Proton acceptor" evidence="9">
    <location>
        <position position="306"/>
    </location>
</feature>
<keyword evidence="13" id="KW-0031">Aminopeptidase</keyword>
<dbReference type="SUPFAM" id="SSF55486">
    <property type="entry name" value="Metalloproteases ('zincins'), catalytic domain"/>
    <property type="match status" value="1"/>
</dbReference>
<gene>
    <name evidence="13" type="ORF">TTHERM_00579060</name>
</gene>
<dbReference type="GO" id="GO:0004177">
    <property type="term" value="F:aminopeptidase activity"/>
    <property type="evidence" value="ECO:0007669"/>
    <property type="project" value="UniProtKB-KW"/>
</dbReference>
<organism evidence="13 14">
    <name type="scientific">Tetrahymena thermophila (strain SB210)</name>
    <dbReference type="NCBI Taxonomy" id="312017"/>
    <lineage>
        <taxon>Eukaryota</taxon>
        <taxon>Sar</taxon>
        <taxon>Alveolata</taxon>
        <taxon>Ciliophora</taxon>
        <taxon>Intramacronucleata</taxon>
        <taxon>Oligohymenophorea</taxon>
        <taxon>Hymenostomatida</taxon>
        <taxon>Tetrahymenina</taxon>
        <taxon>Tetrahymenidae</taxon>
        <taxon>Tetrahymena</taxon>
    </lineage>
</organism>
<dbReference type="SUPFAM" id="SSF63737">
    <property type="entry name" value="Leukotriene A4 hydrolase N-terminal domain"/>
    <property type="match status" value="1"/>
</dbReference>
<keyword evidence="8" id="KW-0482">Metalloprotease</keyword>
<keyword evidence="6" id="KW-0378">Hydrolase</keyword>
<dbReference type="Gene3D" id="1.25.40.320">
    <property type="entry name" value="Peptidase M1, leukotriene A4 hydrolase/aminopeptidase C-terminal domain"/>
    <property type="match status" value="1"/>
</dbReference>
<dbReference type="AlphaFoldDB" id="I7MLL7"/>
<evidence type="ECO:0000256" key="8">
    <source>
        <dbReference type="ARBA" id="ARBA00023049"/>
    </source>
</evidence>
<keyword evidence="3" id="KW-0963">Cytoplasm</keyword>
<feature type="binding site" evidence="10">
    <location>
        <begin position="585"/>
        <end position="587"/>
    </location>
    <ligand>
        <name>a peptide</name>
        <dbReference type="ChEBI" id="CHEBI:60466"/>
    </ligand>
</feature>
<dbReference type="PANTHER" id="PTHR45726">
    <property type="entry name" value="LEUKOTRIENE A-4 HYDROLASE"/>
    <property type="match status" value="1"/>
</dbReference>
<evidence type="ECO:0000256" key="7">
    <source>
        <dbReference type="ARBA" id="ARBA00022833"/>
    </source>
</evidence>
<name>I7MLL7_TETTS</name>
<dbReference type="GO" id="GO:0006508">
    <property type="term" value="P:proteolysis"/>
    <property type="evidence" value="ECO:0007669"/>
    <property type="project" value="UniProtKB-KW"/>
</dbReference>
<dbReference type="Gene3D" id="1.10.390.10">
    <property type="entry name" value="Neutral Protease Domain 2"/>
    <property type="match status" value="1"/>
</dbReference>
<dbReference type="InterPro" id="IPR038502">
    <property type="entry name" value="M1_LTA-4_hydro/amino_C_sf"/>
</dbReference>
<dbReference type="InterPro" id="IPR042097">
    <property type="entry name" value="Aminopeptidase_N-like_N_sf"/>
</dbReference>
<comment type="similarity">
    <text evidence="2">Belongs to the peptidase M1 family.</text>
</comment>
<dbReference type="InterPro" id="IPR027268">
    <property type="entry name" value="Peptidase_M4/M1_CTD_sf"/>
</dbReference>
<dbReference type="InParanoid" id="I7MLL7"/>
<dbReference type="Proteomes" id="UP000009168">
    <property type="component" value="Unassembled WGS sequence"/>
</dbReference>
<dbReference type="GO" id="GO:0008270">
    <property type="term" value="F:zinc ion binding"/>
    <property type="evidence" value="ECO:0007669"/>
    <property type="project" value="InterPro"/>
</dbReference>
<comment type="cofactor">
    <cofactor evidence="11">
        <name>Zn(2+)</name>
        <dbReference type="ChEBI" id="CHEBI:29105"/>
    </cofactor>
    <text evidence="11">Binds 1 zinc ion per subunit.</text>
</comment>
<dbReference type="InterPro" id="IPR016024">
    <property type="entry name" value="ARM-type_fold"/>
</dbReference>
<reference evidence="14" key="1">
    <citation type="journal article" date="2006" name="PLoS Biol.">
        <title>Macronuclear genome sequence of the ciliate Tetrahymena thermophila, a model eukaryote.</title>
        <authorList>
            <person name="Eisen J.A."/>
            <person name="Coyne R.S."/>
            <person name="Wu M."/>
            <person name="Wu D."/>
            <person name="Thiagarajan M."/>
            <person name="Wortman J.R."/>
            <person name="Badger J.H."/>
            <person name="Ren Q."/>
            <person name="Amedeo P."/>
            <person name="Jones K.M."/>
            <person name="Tallon L.J."/>
            <person name="Delcher A.L."/>
            <person name="Salzberg S.L."/>
            <person name="Silva J.C."/>
            <person name="Haas B.J."/>
            <person name="Majoros W.H."/>
            <person name="Farzad M."/>
            <person name="Carlton J.M."/>
            <person name="Smith R.K. Jr."/>
            <person name="Garg J."/>
            <person name="Pearlman R.E."/>
            <person name="Karrer K.M."/>
            <person name="Sun L."/>
            <person name="Manning G."/>
            <person name="Elde N.C."/>
            <person name="Turkewitz A.P."/>
            <person name="Asai D.J."/>
            <person name="Wilkes D.E."/>
            <person name="Wang Y."/>
            <person name="Cai H."/>
            <person name="Collins K."/>
            <person name="Stewart B.A."/>
            <person name="Lee S.R."/>
            <person name="Wilamowska K."/>
            <person name="Weinberg Z."/>
            <person name="Ruzzo W.L."/>
            <person name="Wloga D."/>
            <person name="Gaertig J."/>
            <person name="Frankel J."/>
            <person name="Tsao C.-C."/>
            <person name="Gorovsky M.A."/>
            <person name="Keeling P.J."/>
            <person name="Waller R.F."/>
            <person name="Patron N.J."/>
            <person name="Cherry J.M."/>
            <person name="Stover N.A."/>
            <person name="Krieger C.J."/>
            <person name="del Toro C."/>
            <person name="Ryder H.F."/>
            <person name="Williamson S.C."/>
            <person name="Barbeau R.A."/>
            <person name="Hamilton E.P."/>
            <person name="Orias E."/>
        </authorList>
    </citation>
    <scope>NUCLEOTIDE SEQUENCE [LARGE SCALE GENOMIC DNA]</scope>
    <source>
        <strain evidence="14">SB210</strain>
    </source>
</reference>
<dbReference type="Pfam" id="PF17900">
    <property type="entry name" value="Peptidase_M1_N"/>
    <property type="match status" value="1"/>
</dbReference>
<dbReference type="GO" id="GO:0005829">
    <property type="term" value="C:cytosol"/>
    <property type="evidence" value="ECO:0007669"/>
    <property type="project" value="TreeGrafter"/>
</dbReference>
<feature type="active site" description="Proton donor" evidence="9">
    <location>
        <position position="393"/>
    </location>
</feature>
<feature type="binding site" evidence="11">
    <location>
        <position position="328"/>
    </location>
    <ligand>
        <name>Zn(2+)</name>
        <dbReference type="ChEBI" id="CHEBI:29105"/>
        <note>catalytic</note>
    </ligand>
</feature>
<dbReference type="Pfam" id="PF01433">
    <property type="entry name" value="Peptidase_M1"/>
    <property type="match status" value="1"/>
</dbReference>
<dbReference type="CDD" id="cd09599">
    <property type="entry name" value="M1_LTA4H"/>
    <property type="match status" value="1"/>
</dbReference>
<protein>
    <submittedName>
        <fullName evidence="13">Peptidase M1 family aminopeptidase</fullName>
    </submittedName>
</protein>
<dbReference type="Gene3D" id="2.60.40.1730">
    <property type="entry name" value="tricorn interacting facor f3 domain"/>
    <property type="match status" value="1"/>
</dbReference>
<evidence type="ECO:0000256" key="3">
    <source>
        <dbReference type="ARBA" id="ARBA00022490"/>
    </source>
</evidence>
<proteinExistence type="inferred from homology"/>
<dbReference type="GeneID" id="7833792"/>
<evidence type="ECO:0000313" key="13">
    <source>
        <dbReference type="EMBL" id="EAS02662.2"/>
    </source>
</evidence>
<evidence type="ECO:0000256" key="1">
    <source>
        <dbReference type="ARBA" id="ARBA00004496"/>
    </source>
</evidence>
<dbReference type="InterPro" id="IPR014782">
    <property type="entry name" value="Peptidase_M1_dom"/>
</dbReference>
<feature type="binding site" evidence="11">
    <location>
        <position position="305"/>
    </location>
    <ligand>
        <name>Zn(2+)</name>
        <dbReference type="ChEBI" id="CHEBI:29105"/>
        <note>catalytic</note>
    </ligand>
</feature>
<dbReference type="Gene3D" id="3.30.2010.30">
    <property type="match status" value="1"/>
</dbReference>
<dbReference type="GO" id="GO:0008237">
    <property type="term" value="F:metallopeptidase activity"/>
    <property type="evidence" value="ECO:0007669"/>
    <property type="project" value="UniProtKB-KW"/>
</dbReference>
<dbReference type="STRING" id="312017.I7MLL7"/>
<comment type="subcellular location">
    <subcellularLocation>
        <location evidence="1">Cytoplasm</location>
    </subcellularLocation>
</comment>
<dbReference type="SUPFAM" id="SSF48371">
    <property type="entry name" value="ARM repeat"/>
    <property type="match status" value="1"/>
</dbReference>
<evidence type="ECO:0000256" key="11">
    <source>
        <dbReference type="PIRSR" id="PIRSR634015-3"/>
    </source>
</evidence>
<feature type="binding site" evidence="11">
    <location>
        <position position="309"/>
    </location>
    <ligand>
        <name>Zn(2+)</name>
        <dbReference type="ChEBI" id="CHEBI:29105"/>
        <note>catalytic</note>
    </ligand>
</feature>
<dbReference type="SMART" id="SM01263">
    <property type="entry name" value="Leuk-A4-hydro_C"/>
    <property type="match status" value="1"/>
</dbReference>
<dbReference type="OrthoDB" id="10031169at2759"/>
<dbReference type="InterPro" id="IPR045357">
    <property type="entry name" value="Aminopeptidase_N-like_N"/>
</dbReference>
<evidence type="ECO:0000256" key="9">
    <source>
        <dbReference type="PIRSR" id="PIRSR634015-1"/>
    </source>
</evidence>
<evidence type="ECO:0000259" key="12">
    <source>
        <dbReference type="SMART" id="SM01263"/>
    </source>
</evidence>
<keyword evidence="4" id="KW-0645">Protease</keyword>
<dbReference type="InterPro" id="IPR001930">
    <property type="entry name" value="Peptidase_M1"/>
</dbReference>
<evidence type="ECO:0000256" key="6">
    <source>
        <dbReference type="ARBA" id="ARBA00022801"/>
    </source>
</evidence>
<accession>I7MLL7</accession>